<dbReference type="Proteomes" id="UP000199771">
    <property type="component" value="Unassembled WGS sequence"/>
</dbReference>
<dbReference type="RefSeq" id="WP_091535521.1">
    <property type="nucleotide sequence ID" value="NZ_FOOC01000016.1"/>
</dbReference>
<reference evidence="3 4" key="1">
    <citation type="submission" date="2016-10" db="EMBL/GenBank/DDBJ databases">
        <authorList>
            <person name="de Groot N.N."/>
        </authorList>
    </citation>
    <scope>NUCLEOTIDE SEQUENCE [LARGE SCALE GENOMIC DNA]</scope>
    <source>
        <strain evidence="3 4">DSM 23609</strain>
    </source>
</reference>
<dbReference type="GO" id="GO:0032259">
    <property type="term" value="P:methylation"/>
    <property type="evidence" value="ECO:0007669"/>
    <property type="project" value="UniProtKB-KW"/>
</dbReference>
<dbReference type="GO" id="GO:0008168">
    <property type="term" value="F:methyltransferase activity"/>
    <property type="evidence" value="ECO:0007669"/>
    <property type="project" value="UniProtKB-KW"/>
</dbReference>
<keyword evidence="2 3" id="KW-0808">Transferase</keyword>
<organism evidence="3 4">
    <name type="scientific">Fontimonas thermophila</name>
    <dbReference type="NCBI Taxonomy" id="1076937"/>
    <lineage>
        <taxon>Bacteria</taxon>
        <taxon>Pseudomonadati</taxon>
        <taxon>Pseudomonadota</taxon>
        <taxon>Gammaproteobacteria</taxon>
        <taxon>Nevskiales</taxon>
        <taxon>Nevskiaceae</taxon>
        <taxon>Fontimonas</taxon>
    </lineage>
</organism>
<evidence type="ECO:0000256" key="1">
    <source>
        <dbReference type="ARBA" id="ARBA00022603"/>
    </source>
</evidence>
<protein>
    <submittedName>
        <fullName evidence="3">O-Methyltransferase involved in polyketide biosynthesis</fullName>
    </submittedName>
</protein>
<gene>
    <name evidence="3" type="ORF">SAMN04488120_11613</name>
</gene>
<dbReference type="PANTHER" id="PTHR43619">
    <property type="entry name" value="S-ADENOSYL-L-METHIONINE-DEPENDENT METHYLTRANSFERASE YKTD-RELATED"/>
    <property type="match status" value="1"/>
</dbReference>
<keyword evidence="4" id="KW-1185">Reference proteome</keyword>
<dbReference type="Gene3D" id="3.40.50.150">
    <property type="entry name" value="Vaccinia Virus protein VP39"/>
    <property type="match status" value="1"/>
</dbReference>
<dbReference type="AlphaFoldDB" id="A0A1I2KGU5"/>
<dbReference type="PANTHER" id="PTHR43619:SF2">
    <property type="entry name" value="S-ADENOSYL-L-METHIONINE-DEPENDENT METHYLTRANSFERASES SUPERFAMILY PROTEIN"/>
    <property type="match status" value="1"/>
</dbReference>
<dbReference type="SUPFAM" id="SSF53335">
    <property type="entry name" value="S-adenosyl-L-methionine-dependent methyltransferases"/>
    <property type="match status" value="1"/>
</dbReference>
<proteinExistence type="predicted"/>
<evidence type="ECO:0000313" key="4">
    <source>
        <dbReference type="Proteomes" id="UP000199771"/>
    </source>
</evidence>
<keyword evidence="1 3" id="KW-0489">Methyltransferase</keyword>
<dbReference type="Pfam" id="PF04072">
    <property type="entry name" value="LCM"/>
    <property type="match status" value="1"/>
</dbReference>
<dbReference type="InterPro" id="IPR029063">
    <property type="entry name" value="SAM-dependent_MTases_sf"/>
</dbReference>
<name>A0A1I2KGU5_9GAMM</name>
<dbReference type="EMBL" id="FOOC01000016">
    <property type="protein sequence ID" value="SFF64341.1"/>
    <property type="molecule type" value="Genomic_DNA"/>
</dbReference>
<dbReference type="OrthoDB" id="7063113at2"/>
<dbReference type="STRING" id="1076937.SAMN04488120_11613"/>
<accession>A0A1I2KGU5</accession>
<dbReference type="InterPro" id="IPR007213">
    <property type="entry name" value="Ppm1/Ppm2/Tcmp"/>
</dbReference>
<sequence>MRADPTDRISPTAYATGYLWYRHGLSPAELVTPQGRRLDRGFRALTRLTRVLSGVSLDAMMLARHKGIDAVLMRAIDAGEVTQIIEIAAGLSARGLRMRQRYGERITYLETDLPAMVATKRRLLENAGWLSARHRVVELDALAEEGARSLAAVARTLDPNQGVAIITEGLMNYLDPDTAAGVWRRIAQVMRQFPAGLYLSDLYLLQENRNVGMLAFGKILELFVRGRMYVHFQNPAQVRERLRRIGFRHIKVHRTQTLEATRALAAVRGGDRVRILEART</sequence>
<evidence type="ECO:0000313" key="3">
    <source>
        <dbReference type="EMBL" id="SFF64341.1"/>
    </source>
</evidence>
<evidence type="ECO:0000256" key="2">
    <source>
        <dbReference type="ARBA" id="ARBA00022679"/>
    </source>
</evidence>